<accession>A0AAE0LPH9</accession>
<evidence type="ECO:0000256" key="1">
    <source>
        <dbReference type="ARBA" id="ARBA00004604"/>
    </source>
</evidence>
<keyword evidence="3" id="KW-0539">Nucleus</keyword>
<dbReference type="GeneID" id="87838320"/>
<feature type="region of interest" description="Disordered" evidence="4">
    <location>
        <begin position="294"/>
        <end position="313"/>
    </location>
</feature>
<reference evidence="5" key="2">
    <citation type="submission" date="2023-06" db="EMBL/GenBank/DDBJ databases">
        <authorList>
            <consortium name="Lawrence Berkeley National Laboratory"/>
            <person name="Haridas S."/>
            <person name="Hensen N."/>
            <person name="Bonometti L."/>
            <person name="Westerberg I."/>
            <person name="Brannstrom I.O."/>
            <person name="Guillou S."/>
            <person name="Cros-Aarteil S."/>
            <person name="Calhoun S."/>
            <person name="Kuo A."/>
            <person name="Mondo S."/>
            <person name="Pangilinan J."/>
            <person name="Riley R."/>
            <person name="Labutti K."/>
            <person name="Andreopoulos B."/>
            <person name="Lipzen A."/>
            <person name="Chen C."/>
            <person name="Yanf M."/>
            <person name="Daum C."/>
            <person name="Ng V."/>
            <person name="Clum A."/>
            <person name="Steindorff A."/>
            <person name="Ohm R."/>
            <person name="Martin F."/>
            <person name="Silar P."/>
            <person name="Natvig D."/>
            <person name="Lalanne C."/>
            <person name="Gautier V."/>
            <person name="Ament-Velasquez S.L."/>
            <person name="Kruys A."/>
            <person name="Hutchinson M.I."/>
            <person name="Powell A.J."/>
            <person name="Barry K."/>
            <person name="Miller A.N."/>
            <person name="Grigoriev I.V."/>
            <person name="Debuchy R."/>
            <person name="Gladieux P."/>
            <person name="Thoren M.H."/>
            <person name="Johannesson H."/>
        </authorList>
    </citation>
    <scope>NUCLEOTIDE SEQUENCE</scope>
    <source>
        <strain evidence="5">CBS 168.71</strain>
    </source>
</reference>
<feature type="compositionally biased region" description="Basic and acidic residues" evidence="4">
    <location>
        <begin position="416"/>
        <end position="434"/>
    </location>
</feature>
<reference evidence="5" key="1">
    <citation type="journal article" date="2023" name="Mol. Phylogenet. Evol.">
        <title>Genome-scale phylogeny and comparative genomics of the fungal order Sordariales.</title>
        <authorList>
            <person name="Hensen N."/>
            <person name="Bonometti L."/>
            <person name="Westerberg I."/>
            <person name="Brannstrom I.O."/>
            <person name="Guillou S."/>
            <person name="Cros-Aarteil S."/>
            <person name="Calhoun S."/>
            <person name="Haridas S."/>
            <person name="Kuo A."/>
            <person name="Mondo S."/>
            <person name="Pangilinan J."/>
            <person name="Riley R."/>
            <person name="LaButti K."/>
            <person name="Andreopoulos B."/>
            <person name="Lipzen A."/>
            <person name="Chen C."/>
            <person name="Yan M."/>
            <person name="Daum C."/>
            <person name="Ng V."/>
            <person name="Clum A."/>
            <person name="Steindorff A."/>
            <person name="Ohm R.A."/>
            <person name="Martin F."/>
            <person name="Silar P."/>
            <person name="Natvig D.O."/>
            <person name="Lalanne C."/>
            <person name="Gautier V."/>
            <person name="Ament-Velasquez S.L."/>
            <person name="Kruys A."/>
            <person name="Hutchinson M.I."/>
            <person name="Powell A.J."/>
            <person name="Barry K."/>
            <person name="Miller A.N."/>
            <person name="Grigoriev I.V."/>
            <person name="Debuchy R."/>
            <person name="Gladieux P."/>
            <person name="Hiltunen Thoren M."/>
            <person name="Johannesson H."/>
        </authorList>
    </citation>
    <scope>NUCLEOTIDE SEQUENCE</scope>
    <source>
        <strain evidence="5">CBS 168.71</strain>
    </source>
</reference>
<feature type="region of interest" description="Disordered" evidence="4">
    <location>
        <begin position="526"/>
        <end position="561"/>
    </location>
</feature>
<feature type="compositionally biased region" description="Acidic residues" evidence="4">
    <location>
        <begin position="131"/>
        <end position="151"/>
    </location>
</feature>
<feature type="compositionally biased region" description="Acidic residues" evidence="4">
    <location>
        <begin position="175"/>
        <end position="188"/>
    </location>
</feature>
<feature type="compositionally biased region" description="Polar residues" evidence="4">
    <location>
        <begin position="696"/>
        <end position="705"/>
    </location>
</feature>
<evidence type="ECO:0000313" key="6">
    <source>
        <dbReference type="Proteomes" id="UP001278766"/>
    </source>
</evidence>
<feature type="region of interest" description="Disordered" evidence="4">
    <location>
        <begin position="605"/>
        <end position="762"/>
    </location>
</feature>
<feature type="compositionally biased region" description="Acidic residues" evidence="4">
    <location>
        <begin position="610"/>
        <end position="621"/>
    </location>
</feature>
<dbReference type="Pfam" id="PF04615">
    <property type="entry name" value="Utp14"/>
    <property type="match status" value="1"/>
</dbReference>
<protein>
    <submittedName>
        <fullName evidence="5">Utp14 protein-domain-containing protein</fullName>
    </submittedName>
</protein>
<feature type="compositionally biased region" description="Acidic residues" evidence="4">
    <location>
        <begin position="204"/>
        <end position="237"/>
    </location>
</feature>
<feature type="compositionally biased region" description="Basic residues" evidence="4">
    <location>
        <begin position="22"/>
        <end position="36"/>
    </location>
</feature>
<feature type="compositionally biased region" description="Basic and acidic residues" evidence="4">
    <location>
        <begin position="454"/>
        <end position="465"/>
    </location>
</feature>
<keyword evidence="2" id="KW-0597">Phosphoprotein</keyword>
<evidence type="ECO:0000313" key="5">
    <source>
        <dbReference type="EMBL" id="KAK3292743.1"/>
    </source>
</evidence>
<gene>
    <name evidence="5" type="ORF">B0H64DRAFT_347812</name>
</gene>
<feature type="compositionally biased region" description="Low complexity" evidence="4">
    <location>
        <begin position="37"/>
        <end position="48"/>
    </location>
</feature>
<feature type="region of interest" description="Disordered" evidence="4">
    <location>
        <begin position="784"/>
        <end position="824"/>
    </location>
</feature>
<keyword evidence="6" id="KW-1185">Reference proteome</keyword>
<comment type="caution">
    <text evidence="5">The sequence shown here is derived from an EMBL/GenBank/DDBJ whole genome shotgun (WGS) entry which is preliminary data.</text>
</comment>
<comment type="subcellular location">
    <subcellularLocation>
        <location evidence="1">Nucleus</location>
        <location evidence="1">Nucleolus</location>
    </subcellularLocation>
</comment>
<dbReference type="PANTHER" id="PTHR14150">
    <property type="entry name" value="U3 SMALL NUCLEOLAR RNA-ASSOCIATED PROTEIN 14"/>
    <property type="match status" value="1"/>
</dbReference>
<feature type="compositionally biased region" description="Acidic residues" evidence="4">
    <location>
        <begin position="789"/>
        <end position="801"/>
    </location>
</feature>
<dbReference type="EMBL" id="JAUEPN010000007">
    <property type="protein sequence ID" value="KAK3292743.1"/>
    <property type="molecule type" value="Genomic_DNA"/>
</dbReference>
<feature type="compositionally biased region" description="Basic residues" evidence="4">
    <location>
        <begin position="435"/>
        <end position="453"/>
    </location>
</feature>
<feature type="region of interest" description="Disordered" evidence="4">
    <location>
        <begin position="1"/>
        <end position="272"/>
    </location>
</feature>
<sequence>MPGRQSHGRPVLPTSGGGGKPGKSHAKTFKKSRAKATAKALDAFATAAEQFPESTRGVRTRGLEDKPNPQKRQRRGEDEEDSDDLDEDEDAGPKKRARRDEDGGGDEDGFDGFSDGGEGSDSEEWHVGVAAEDDDSELDSDEAFGESDEERFDGYAFGGSTSKGKKPKKKKRAGEEDEEEEGEDDDLESLGSDAIDLATALDQFSEDEEEEEGEESGSEEDEESTDGDDESEEDDEADPSKLDALESMIAGFAGEDEEDEEPGTQNKAKLSLKDLGLAGVKDPRMKRSLRLMNKEEKAVKPGSSKKLEVPLAQRQQDRLLRSAAYEKTNETLDKWIDTVKHNRRADHLVFPLAQNAHDRGLDSGELMPITQKTSGTELEQTILSIMEESGLGPSTKAEKKEDGDGQPGLSQAEQQEIARQRRREREMHSREMARAKRIKKIKSKAYRRIHRKELHREEEAEREEALAAGELDSDDEREDLDRRRAMERMGTRHRESKWAKLGKKAGRAVWDDSFRAGLTDMARRKEELRRRIEGQAGGSDDEDEGSDVSDASEGGDPRRRLLMDLERAAAYEDDEEPKSKLFQMKFMQRGEEMRKKLNDEAVAELRRELDSDDGGSDEEEMDIGRRQFGMGNDTAAPRTSQAKKAKAADARGSAKPTAAAEATPQLDTQQRSPAPMVVDDAWAGAEPEPEPAPVESTTIVEWSQAGSSGRKSKKGSKTKAVNIDISIAAAEATKAKPRPKPQGTASGPADGVQDSDDDDALHLPLAIRDQQMLERAFAGEDVHGQFEEEKAEVEHEDDEKEIDNTLPGWGNWVGDGVSNRDKKRHQGRFITKVEGVKKKDRKDFKMKDVIISEKRIRKNDKYLASQLPHPFESQHQYERSLRLPVGPEWSTKETFQDSTKPRVIIKQGIIAPMSKPMY</sequence>
<dbReference type="PANTHER" id="PTHR14150:SF12">
    <property type="entry name" value="U3 SMALL NUCLEOLAR RNA-ASSOCIATED PROTEIN 14 HOMOLOG A"/>
    <property type="match status" value="1"/>
</dbReference>
<dbReference type="Proteomes" id="UP001278766">
    <property type="component" value="Unassembled WGS sequence"/>
</dbReference>
<feature type="region of interest" description="Disordered" evidence="4">
    <location>
        <begin position="385"/>
        <end position="502"/>
    </location>
</feature>
<dbReference type="InterPro" id="IPR006709">
    <property type="entry name" value="SSU_processome_Utp14"/>
</dbReference>
<proteinExistence type="predicted"/>
<dbReference type="AlphaFoldDB" id="A0AAE0LPH9"/>
<dbReference type="GO" id="GO:0032040">
    <property type="term" value="C:small-subunit processome"/>
    <property type="evidence" value="ECO:0007669"/>
    <property type="project" value="InterPro"/>
</dbReference>
<name>A0AAE0LPH9_9PEZI</name>
<feature type="compositionally biased region" description="Basic residues" evidence="4">
    <location>
        <begin position="163"/>
        <end position="172"/>
    </location>
</feature>
<dbReference type="GO" id="GO:0006364">
    <property type="term" value="P:rRNA processing"/>
    <property type="evidence" value="ECO:0007669"/>
    <property type="project" value="InterPro"/>
</dbReference>
<feature type="compositionally biased region" description="Basic and acidic residues" evidence="4">
    <location>
        <begin position="479"/>
        <end position="498"/>
    </location>
</feature>
<evidence type="ECO:0000256" key="2">
    <source>
        <dbReference type="ARBA" id="ARBA00022553"/>
    </source>
</evidence>
<evidence type="ECO:0000256" key="4">
    <source>
        <dbReference type="SAM" id="MobiDB-lite"/>
    </source>
</evidence>
<dbReference type="RefSeq" id="XP_062656257.1">
    <property type="nucleotide sequence ID" value="XM_062801372.1"/>
</dbReference>
<organism evidence="5 6">
    <name type="scientific">Chaetomium fimeti</name>
    <dbReference type="NCBI Taxonomy" id="1854472"/>
    <lineage>
        <taxon>Eukaryota</taxon>
        <taxon>Fungi</taxon>
        <taxon>Dikarya</taxon>
        <taxon>Ascomycota</taxon>
        <taxon>Pezizomycotina</taxon>
        <taxon>Sordariomycetes</taxon>
        <taxon>Sordariomycetidae</taxon>
        <taxon>Sordariales</taxon>
        <taxon>Chaetomiaceae</taxon>
        <taxon>Chaetomium</taxon>
    </lineage>
</organism>
<feature type="compositionally biased region" description="Acidic residues" evidence="4">
    <location>
        <begin position="78"/>
        <end position="90"/>
    </location>
</feature>
<evidence type="ECO:0000256" key="3">
    <source>
        <dbReference type="ARBA" id="ARBA00023242"/>
    </source>
</evidence>